<keyword evidence="4" id="KW-1185">Reference proteome</keyword>
<dbReference type="Pfam" id="PF01521">
    <property type="entry name" value="Fe-S_biosyn"/>
    <property type="match status" value="1"/>
</dbReference>
<dbReference type="OrthoDB" id="1938621at2759"/>
<dbReference type="GO" id="GO:0051537">
    <property type="term" value="F:2 iron, 2 sulfur cluster binding"/>
    <property type="evidence" value="ECO:0007669"/>
    <property type="project" value="TreeGrafter"/>
</dbReference>
<dbReference type="InterPro" id="IPR035903">
    <property type="entry name" value="HesB-like_dom_sf"/>
</dbReference>
<comment type="similarity">
    <text evidence="1">Belongs to the HesB/IscA family.</text>
</comment>
<feature type="domain" description="Core" evidence="2">
    <location>
        <begin position="88"/>
        <end position="192"/>
    </location>
</feature>
<evidence type="ECO:0000313" key="3">
    <source>
        <dbReference type="EMBL" id="TDL21023.1"/>
    </source>
</evidence>
<proteinExistence type="inferred from homology"/>
<name>A0A4Y7Q047_9AGAM</name>
<organism evidence="3 4">
    <name type="scientific">Rickenella mellea</name>
    <dbReference type="NCBI Taxonomy" id="50990"/>
    <lineage>
        <taxon>Eukaryota</taxon>
        <taxon>Fungi</taxon>
        <taxon>Dikarya</taxon>
        <taxon>Basidiomycota</taxon>
        <taxon>Agaricomycotina</taxon>
        <taxon>Agaricomycetes</taxon>
        <taxon>Hymenochaetales</taxon>
        <taxon>Rickenellaceae</taxon>
        <taxon>Rickenella</taxon>
    </lineage>
</organism>
<reference evidence="3 4" key="1">
    <citation type="submission" date="2018-06" db="EMBL/GenBank/DDBJ databases">
        <title>A transcriptomic atlas of mushroom development highlights an independent origin of complex multicellularity.</title>
        <authorList>
            <consortium name="DOE Joint Genome Institute"/>
            <person name="Krizsan K."/>
            <person name="Almasi E."/>
            <person name="Merenyi Z."/>
            <person name="Sahu N."/>
            <person name="Viragh M."/>
            <person name="Koszo T."/>
            <person name="Mondo S."/>
            <person name="Kiss B."/>
            <person name="Balint B."/>
            <person name="Kues U."/>
            <person name="Barry K."/>
            <person name="Hegedus J.C."/>
            <person name="Henrissat B."/>
            <person name="Johnson J."/>
            <person name="Lipzen A."/>
            <person name="Ohm R."/>
            <person name="Nagy I."/>
            <person name="Pangilinan J."/>
            <person name="Yan J."/>
            <person name="Xiong Y."/>
            <person name="Grigoriev I.V."/>
            <person name="Hibbett D.S."/>
            <person name="Nagy L.G."/>
        </authorList>
    </citation>
    <scope>NUCLEOTIDE SEQUENCE [LARGE SCALE GENOMIC DNA]</scope>
    <source>
        <strain evidence="3 4">SZMC22713</strain>
    </source>
</reference>
<dbReference type="Gene3D" id="2.60.300.12">
    <property type="entry name" value="HesB-like domain"/>
    <property type="match status" value="1"/>
</dbReference>
<evidence type="ECO:0000259" key="2">
    <source>
        <dbReference type="Pfam" id="PF01521"/>
    </source>
</evidence>
<dbReference type="GO" id="GO:0016226">
    <property type="term" value="P:iron-sulfur cluster assembly"/>
    <property type="evidence" value="ECO:0007669"/>
    <property type="project" value="InterPro"/>
</dbReference>
<dbReference type="InterPro" id="IPR016092">
    <property type="entry name" value="ATAP"/>
</dbReference>
<dbReference type="NCBIfam" id="TIGR00049">
    <property type="entry name" value="iron-sulfur cluster assembly accessory protein"/>
    <property type="match status" value="1"/>
</dbReference>
<evidence type="ECO:0000256" key="1">
    <source>
        <dbReference type="ARBA" id="ARBA00006718"/>
    </source>
</evidence>
<accession>A0A4Y7Q047</accession>
<dbReference type="FunFam" id="2.60.300.12:FF:000010">
    <property type="entry name" value="Unplaced genomic scaffold supercont1.5, whole genome shotgun sequence"/>
    <property type="match status" value="1"/>
</dbReference>
<dbReference type="GO" id="GO:0005506">
    <property type="term" value="F:iron ion binding"/>
    <property type="evidence" value="ECO:0007669"/>
    <property type="project" value="TreeGrafter"/>
</dbReference>
<dbReference type="SUPFAM" id="SSF89360">
    <property type="entry name" value="HesB-like domain"/>
    <property type="match status" value="1"/>
</dbReference>
<gene>
    <name evidence="3" type="ORF">BD410DRAFT_724778</name>
</gene>
<dbReference type="PANTHER" id="PTHR43011:SF1">
    <property type="entry name" value="IRON-SULFUR CLUSTER ASSEMBLY 2 HOMOLOG, MITOCHONDRIAL"/>
    <property type="match status" value="1"/>
</dbReference>
<dbReference type="EMBL" id="ML170183">
    <property type="protein sequence ID" value="TDL21023.1"/>
    <property type="molecule type" value="Genomic_DNA"/>
</dbReference>
<dbReference type="PANTHER" id="PTHR43011">
    <property type="entry name" value="IRON-SULFUR CLUSTER ASSEMBLY 2 HOMOLOG, MITOCHONDRIAL"/>
    <property type="match status" value="1"/>
</dbReference>
<dbReference type="STRING" id="50990.A0A4Y7Q047"/>
<evidence type="ECO:0000313" key="4">
    <source>
        <dbReference type="Proteomes" id="UP000294933"/>
    </source>
</evidence>
<dbReference type="GO" id="GO:0051539">
    <property type="term" value="F:4 iron, 4 sulfur cluster binding"/>
    <property type="evidence" value="ECO:0007669"/>
    <property type="project" value="TreeGrafter"/>
</dbReference>
<dbReference type="InterPro" id="IPR000361">
    <property type="entry name" value="ATAP_core_dom"/>
</dbReference>
<dbReference type="Proteomes" id="UP000294933">
    <property type="component" value="Unassembled WGS sequence"/>
</dbReference>
<dbReference type="VEuPathDB" id="FungiDB:BD410DRAFT_724778"/>
<dbReference type="AlphaFoldDB" id="A0A4Y7Q047"/>
<dbReference type="GO" id="GO:0005739">
    <property type="term" value="C:mitochondrion"/>
    <property type="evidence" value="ECO:0007669"/>
    <property type="project" value="TreeGrafter"/>
</dbReference>
<protein>
    <recommendedName>
        <fullName evidence="2">Core domain-containing protein</fullName>
    </recommendedName>
</protein>
<sequence>MSSLLRSFLRLHFSRTSYCTLLTPSPPLQHQRTGRSIHLKASIPGAGNANLSKKLPSGSAKVLFSPTVQAFEDAELTAVIPLPNDARIALTDRAAEQLRILSTREKDSRLALRVSVESGGCHGYQYAMELTSERRPDDYQFAHPTIRPSSIVVDAISMPLLAGATVDFATELIGSSFRVMDNPQAKGTGCGCGVSWELKGG</sequence>